<evidence type="ECO:0000313" key="2">
    <source>
        <dbReference type="EMBL" id="SEL69602.1"/>
    </source>
</evidence>
<keyword evidence="1" id="KW-1133">Transmembrane helix</keyword>
<evidence type="ECO:0000256" key="1">
    <source>
        <dbReference type="SAM" id="Phobius"/>
    </source>
</evidence>
<gene>
    <name evidence="2" type="ORF">SAMN05444583_11310</name>
</gene>
<accession>A0A1H7SAE6</accession>
<feature type="transmembrane region" description="Helical" evidence="1">
    <location>
        <begin position="18"/>
        <end position="39"/>
    </location>
</feature>
<dbReference type="EMBL" id="FOAW01000013">
    <property type="protein sequence ID" value="SEL69602.1"/>
    <property type="molecule type" value="Genomic_DNA"/>
</dbReference>
<dbReference type="RefSeq" id="WP_143069458.1">
    <property type="nucleotide sequence ID" value="NZ_FOAW01000013.1"/>
</dbReference>
<organism evidence="2 3">
    <name type="scientific">Rhodococcus maanshanensis</name>
    <dbReference type="NCBI Taxonomy" id="183556"/>
    <lineage>
        <taxon>Bacteria</taxon>
        <taxon>Bacillati</taxon>
        <taxon>Actinomycetota</taxon>
        <taxon>Actinomycetes</taxon>
        <taxon>Mycobacteriales</taxon>
        <taxon>Nocardiaceae</taxon>
        <taxon>Rhodococcus</taxon>
    </lineage>
</organism>
<dbReference type="AlphaFoldDB" id="A0A1H7SAE6"/>
<evidence type="ECO:0000313" key="3">
    <source>
        <dbReference type="Proteomes" id="UP000198677"/>
    </source>
</evidence>
<sequence length="94" mass="9695">MDNPAAHNLEPRDPRRGVIGGIAQLLFLLALLGVVVLWAGRVATHEVSAPVGGAGIDTVAPDGPAPRHLDPRTGALQLDLTPDTAAVLPGDLRL</sequence>
<keyword evidence="1" id="KW-0472">Membrane</keyword>
<dbReference type="Proteomes" id="UP000198677">
    <property type="component" value="Unassembled WGS sequence"/>
</dbReference>
<reference evidence="3" key="1">
    <citation type="submission" date="2016-10" db="EMBL/GenBank/DDBJ databases">
        <authorList>
            <person name="Varghese N."/>
            <person name="Submissions S."/>
        </authorList>
    </citation>
    <scope>NUCLEOTIDE SEQUENCE [LARGE SCALE GENOMIC DNA]</scope>
    <source>
        <strain evidence="3">DSM 44675</strain>
    </source>
</reference>
<keyword evidence="3" id="KW-1185">Reference proteome</keyword>
<proteinExistence type="predicted"/>
<name>A0A1H7SAE6_9NOCA</name>
<protein>
    <submittedName>
        <fullName evidence="2">Uncharacterized protein</fullName>
    </submittedName>
</protein>
<keyword evidence="1" id="KW-0812">Transmembrane</keyword>